<dbReference type="PANTHER" id="PTHR42753">
    <property type="entry name" value="MITOCHONDRIAL RIBOSOME PROTEIN L39/PROLYL-TRNA LIGASE FAMILY MEMBER"/>
    <property type="match status" value="1"/>
</dbReference>
<dbReference type="InterPro" id="IPR023717">
    <property type="entry name" value="Pro-tRNA-Synthase_IIa_type1"/>
</dbReference>
<evidence type="ECO:0000256" key="3">
    <source>
        <dbReference type="ARBA" id="ARBA00022490"/>
    </source>
</evidence>
<dbReference type="InterPro" id="IPR006195">
    <property type="entry name" value="aa-tRNA-synth_II"/>
</dbReference>
<dbReference type="Pfam" id="PF03129">
    <property type="entry name" value="HGTP_anticodon"/>
    <property type="match status" value="1"/>
</dbReference>
<dbReference type="SUPFAM" id="SSF55826">
    <property type="entry name" value="YbaK/ProRS associated domain"/>
    <property type="match status" value="1"/>
</dbReference>
<comment type="subcellular location">
    <subcellularLocation>
        <location evidence="1 10">Cytoplasm</location>
    </subcellularLocation>
</comment>
<feature type="domain" description="Aminoacyl-transfer RNA synthetases class-II family profile" evidence="11">
    <location>
        <begin position="38"/>
        <end position="469"/>
    </location>
</feature>
<dbReference type="InterPro" id="IPR050062">
    <property type="entry name" value="Pro-tRNA_synthetase"/>
</dbReference>
<protein>
    <recommendedName>
        <fullName evidence="10">Proline--tRNA ligase</fullName>
        <ecNumber evidence="10">6.1.1.15</ecNumber>
    </recommendedName>
    <alternativeName>
        <fullName evidence="10">Prolyl-tRNA synthetase</fullName>
        <shortName evidence="10">ProRS</shortName>
    </alternativeName>
</protein>
<comment type="subunit">
    <text evidence="2 10">Homodimer.</text>
</comment>
<dbReference type="GO" id="GO:0006433">
    <property type="term" value="P:prolyl-tRNA aminoacylation"/>
    <property type="evidence" value="ECO:0007669"/>
    <property type="project" value="UniProtKB-UniRule"/>
</dbReference>
<dbReference type="NCBIfam" id="TIGR00409">
    <property type="entry name" value="proS_fam_II"/>
    <property type="match status" value="1"/>
</dbReference>
<keyword evidence="5 10" id="KW-0547">Nucleotide-binding</keyword>
<dbReference type="CDD" id="cd00779">
    <property type="entry name" value="ProRS_core_prok"/>
    <property type="match status" value="1"/>
</dbReference>
<dbReference type="Gene3D" id="3.40.50.800">
    <property type="entry name" value="Anticodon-binding domain"/>
    <property type="match status" value="1"/>
</dbReference>
<keyword evidence="6 10" id="KW-0067">ATP-binding</keyword>
<evidence type="ECO:0000256" key="1">
    <source>
        <dbReference type="ARBA" id="ARBA00004496"/>
    </source>
</evidence>
<organism evidence="12">
    <name type="scientific">Candidatus Fermentithermobacillus carboniphilus</name>
    <dbReference type="NCBI Taxonomy" id="3085328"/>
    <lineage>
        <taxon>Bacteria</taxon>
        <taxon>Bacillati</taxon>
        <taxon>Bacillota</taxon>
        <taxon>Candidatus Fermentithermobacillia</taxon>
        <taxon>Candidatus Fermentithermobacillales</taxon>
        <taxon>Candidatus Fermentithermobacillaceae</taxon>
        <taxon>Candidatus Fermentithermobacillus</taxon>
    </lineage>
</organism>
<evidence type="ECO:0000256" key="9">
    <source>
        <dbReference type="ARBA" id="ARBA00047671"/>
    </source>
</evidence>
<dbReference type="InterPro" id="IPR036621">
    <property type="entry name" value="Anticodon-bd_dom_sf"/>
</dbReference>
<dbReference type="SUPFAM" id="SSF52954">
    <property type="entry name" value="Class II aaRS ABD-related"/>
    <property type="match status" value="1"/>
</dbReference>
<keyword evidence="7 10" id="KW-0648">Protein biosynthesis</keyword>
<evidence type="ECO:0000256" key="7">
    <source>
        <dbReference type="ARBA" id="ARBA00022917"/>
    </source>
</evidence>
<evidence type="ECO:0000256" key="10">
    <source>
        <dbReference type="HAMAP-Rule" id="MF_01569"/>
    </source>
</evidence>
<dbReference type="GO" id="GO:0005829">
    <property type="term" value="C:cytosol"/>
    <property type="evidence" value="ECO:0007669"/>
    <property type="project" value="TreeGrafter"/>
</dbReference>
<name>A0AAT9LBK0_9FIRM</name>
<comment type="similarity">
    <text evidence="10">Belongs to the class-II aminoacyl-tRNA synthetase family. ProS type 1 subfamily.</text>
</comment>
<comment type="catalytic activity">
    <reaction evidence="9 10">
        <text>tRNA(Pro) + L-proline + ATP = L-prolyl-tRNA(Pro) + AMP + diphosphate</text>
        <dbReference type="Rhea" id="RHEA:14305"/>
        <dbReference type="Rhea" id="RHEA-COMP:9700"/>
        <dbReference type="Rhea" id="RHEA-COMP:9702"/>
        <dbReference type="ChEBI" id="CHEBI:30616"/>
        <dbReference type="ChEBI" id="CHEBI:33019"/>
        <dbReference type="ChEBI" id="CHEBI:60039"/>
        <dbReference type="ChEBI" id="CHEBI:78442"/>
        <dbReference type="ChEBI" id="CHEBI:78532"/>
        <dbReference type="ChEBI" id="CHEBI:456215"/>
        <dbReference type="EC" id="6.1.1.15"/>
    </reaction>
</comment>
<comment type="domain">
    <text evidence="10">Consists of three domains: the N-terminal catalytic domain, the editing domain and the C-terminal anticodon-binding domain.</text>
</comment>
<dbReference type="InterPro" id="IPR033730">
    <property type="entry name" value="ProRS_core_prok"/>
</dbReference>
<dbReference type="GO" id="GO:0002161">
    <property type="term" value="F:aminoacyl-tRNA deacylase activity"/>
    <property type="evidence" value="ECO:0007669"/>
    <property type="project" value="InterPro"/>
</dbReference>
<evidence type="ECO:0000313" key="12">
    <source>
        <dbReference type="EMBL" id="QUL98436.1"/>
    </source>
</evidence>
<dbReference type="InterPro" id="IPR004500">
    <property type="entry name" value="Pro-tRNA-synth_IIa_bac-type"/>
</dbReference>
<dbReference type="Pfam" id="PF00587">
    <property type="entry name" value="tRNA-synt_2b"/>
    <property type="match status" value="1"/>
</dbReference>
<dbReference type="Pfam" id="PF04073">
    <property type="entry name" value="tRNA_edit"/>
    <property type="match status" value="1"/>
</dbReference>
<dbReference type="GO" id="GO:0005524">
    <property type="term" value="F:ATP binding"/>
    <property type="evidence" value="ECO:0007669"/>
    <property type="project" value="UniProtKB-UniRule"/>
</dbReference>
<dbReference type="AlphaFoldDB" id="A0AAT9LBK0"/>
<reference evidence="12" key="1">
    <citation type="submission" date="2020-10" db="EMBL/GenBank/DDBJ databases">
        <authorList>
            <person name="Kadnikov V."/>
            <person name="Beletsky A.V."/>
            <person name="Mardanov A.V."/>
            <person name="Karnachuk O.V."/>
            <person name="Ravin N.V."/>
        </authorList>
    </citation>
    <scope>NUCLEOTIDE SEQUENCE</scope>
    <source>
        <strain evidence="12">Bu02</strain>
    </source>
</reference>
<dbReference type="EC" id="6.1.1.15" evidence="10"/>
<dbReference type="SUPFAM" id="SSF55681">
    <property type="entry name" value="Class II aaRS and biotin synthetases"/>
    <property type="match status" value="1"/>
</dbReference>
<dbReference type="HAMAP" id="MF_01569">
    <property type="entry name" value="Pro_tRNA_synth_type1"/>
    <property type="match status" value="1"/>
</dbReference>
<dbReference type="InterPro" id="IPR044140">
    <property type="entry name" value="ProRS_anticodon_short"/>
</dbReference>
<proteinExistence type="inferred from homology"/>
<dbReference type="InterPro" id="IPR002316">
    <property type="entry name" value="Pro-tRNA-ligase_IIa"/>
</dbReference>
<dbReference type="CDD" id="cd04334">
    <property type="entry name" value="ProRS-INS"/>
    <property type="match status" value="1"/>
</dbReference>
<keyword evidence="8 10" id="KW-0030">Aminoacyl-tRNA synthetase</keyword>
<evidence type="ECO:0000256" key="4">
    <source>
        <dbReference type="ARBA" id="ARBA00022598"/>
    </source>
</evidence>
<comment type="function">
    <text evidence="10">Catalyzes the attachment of proline to tRNA(Pro) in a two-step reaction: proline is first activated by ATP to form Pro-AMP and then transferred to the acceptor end of tRNA(Pro). As ProRS can inadvertently accommodate and process non-cognate amino acids such as alanine and cysteine, to avoid such errors it has two additional distinct editing activities against alanine. One activity is designated as 'pretransfer' editing and involves the tRNA(Pro)-independent hydrolysis of activated Ala-AMP. The other activity is designated 'posttransfer' editing and involves deacylation of mischarged Ala-tRNA(Pro). The misacylated Cys-tRNA(Pro) is not edited by ProRS.</text>
</comment>
<dbReference type="KEGG" id="fcz:IMF26_10575"/>
<dbReference type="InterPro" id="IPR045864">
    <property type="entry name" value="aa-tRNA-synth_II/BPL/LPL"/>
</dbReference>
<evidence type="ECO:0000256" key="6">
    <source>
        <dbReference type="ARBA" id="ARBA00022840"/>
    </source>
</evidence>
<reference evidence="12" key="2">
    <citation type="journal article" date="2023" name="Biology">
        <title>Prokaryotic Life Associated with Coal-Fire Gas Vents Revealed by Metagenomics.</title>
        <authorList>
            <person name="Kadnikov V.V."/>
            <person name="Mardanov A.V."/>
            <person name="Beletsky A.V."/>
            <person name="Karnachuk O.V."/>
            <person name="Ravin N.V."/>
        </authorList>
    </citation>
    <scope>NUCLEOTIDE SEQUENCE</scope>
    <source>
        <strain evidence="12">Bu02</strain>
    </source>
</reference>
<dbReference type="GO" id="GO:0004827">
    <property type="term" value="F:proline-tRNA ligase activity"/>
    <property type="evidence" value="ECO:0007669"/>
    <property type="project" value="UniProtKB-UniRule"/>
</dbReference>
<evidence type="ECO:0000256" key="8">
    <source>
        <dbReference type="ARBA" id="ARBA00023146"/>
    </source>
</evidence>
<dbReference type="GO" id="GO:0016740">
    <property type="term" value="F:transferase activity"/>
    <property type="evidence" value="ECO:0007669"/>
    <property type="project" value="UniProtKB-ARBA"/>
</dbReference>
<dbReference type="NCBIfam" id="NF006625">
    <property type="entry name" value="PRK09194.1"/>
    <property type="match status" value="1"/>
</dbReference>
<evidence type="ECO:0000256" key="5">
    <source>
        <dbReference type="ARBA" id="ARBA00022741"/>
    </source>
</evidence>
<dbReference type="InterPro" id="IPR004154">
    <property type="entry name" value="Anticodon-bd"/>
</dbReference>
<keyword evidence="4 10" id="KW-0436">Ligase</keyword>
<gene>
    <name evidence="10" type="primary">proS</name>
    <name evidence="12" type="ORF">IMF26_10575</name>
</gene>
<dbReference type="InterPro" id="IPR007214">
    <property type="entry name" value="YbaK/aa-tRNA-synth-assoc-dom"/>
</dbReference>
<dbReference type="EMBL" id="CP062796">
    <property type="protein sequence ID" value="QUL98436.1"/>
    <property type="molecule type" value="Genomic_DNA"/>
</dbReference>
<dbReference type="InterPro" id="IPR036754">
    <property type="entry name" value="YbaK/aa-tRNA-synt-asso_dom_sf"/>
</dbReference>
<dbReference type="PRINTS" id="PR01046">
    <property type="entry name" value="TRNASYNTHPRO"/>
</dbReference>
<dbReference type="PROSITE" id="PS50862">
    <property type="entry name" value="AA_TRNA_LIGASE_II"/>
    <property type="match status" value="1"/>
</dbReference>
<sequence length="579" mass="64739">MRMTKAFGKTLREKPSEAEMASHELMVRAGLIAKLAAGIYDYLPLAWRSVRKIEDIMRREMDAIGGQEINMPVVNPADIWQESGRWYDIGPEMVRFKDRSGRDMCLAMTHEESVTDLARRYVDSYRQLPFVLYHIQTKFRDEPRSRGGLVRAREFIMKDAYSFHRDSEDLQRYYPHVCRAYERICNACGVPVVKVLSDVGMMGGNMAHEFTYLTDAGEDTLILCPECGYAANREVATFRKERAGTVGSELPKVGATEKVSTPGKNTIELVCDYLGVDPTASIKTMIYFPQGGEKPALVAIRGDLDINERKLANCLKTSEVRLATPEELEKFGLVQGYMSPVGLEGFTVVADDSLQEGSGYVAGANEKDFHLKNVVPGRDFKADVWADIASAREGAPCPVCGHPLDARRGIEVGNTFMLGTKYSASMGAYFRDEDGSLKPMVMGCYGMGVGRLLACIIQENRDEKGIIWPVTVAPYHVHLLSLGTSARVKDAAEGVYQRFNEGRVEVLYDDRDESAGVKFNDADLLGMPVRVTISERSLDRGGAEIKLRREKGSTIVPLEELYATVNRMIQEEFERYRQD</sequence>
<dbReference type="GO" id="GO:0140096">
    <property type="term" value="F:catalytic activity, acting on a protein"/>
    <property type="evidence" value="ECO:0007669"/>
    <property type="project" value="UniProtKB-ARBA"/>
</dbReference>
<evidence type="ECO:0000256" key="2">
    <source>
        <dbReference type="ARBA" id="ARBA00011738"/>
    </source>
</evidence>
<dbReference type="Gene3D" id="3.30.930.10">
    <property type="entry name" value="Bira Bifunctional Protein, Domain 2"/>
    <property type="match status" value="2"/>
</dbReference>
<accession>A0AAT9LBK0</accession>
<evidence type="ECO:0000259" key="11">
    <source>
        <dbReference type="PROSITE" id="PS50862"/>
    </source>
</evidence>
<dbReference type="InterPro" id="IPR002314">
    <property type="entry name" value="aa-tRNA-synt_IIb"/>
</dbReference>
<keyword evidence="3 10" id="KW-0963">Cytoplasm</keyword>
<dbReference type="CDD" id="cd00861">
    <property type="entry name" value="ProRS_anticodon_short"/>
    <property type="match status" value="1"/>
</dbReference>
<dbReference type="PANTHER" id="PTHR42753:SF2">
    <property type="entry name" value="PROLINE--TRNA LIGASE"/>
    <property type="match status" value="1"/>
</dbReference>